<sequence length="63" mass="6929">MAHGAPGRPAGGLDGDGQRARAKCRDQRVRVLQRFEDQVLDFLFERNALLAAQEAKAHARAKS</sequence>
<gene>
    <name evidence="2" type="ORF">DB30_05477</name>
</gene>
<dbReference type="AlphaFoldDB" id="A0A0C1ZX12"/>
<feature type="region of interest" description="Disordered" evidence="1">
    <location>
        <begin position="1"/>
        <end position="23"/>
    </location>
</feature>
<evidence type="ECO:0000313" key="2">
    <source>
        <dbReference type="EMBL" id="KIG15603.1"/>
    </source>
</evidence>
<dbReference type="Proteomes" id="UP000031599">
    <property type="component" value="Unassembled WGS sequence"/>
</dbReference>
<name>A0A0C1ZX12_9BACT</name>
<protein>
    <submittedName>
        <fullName evidence="2">Uncharacterized protein</fullName>
    </submittedName>
</protein>
<evidence type="ECO:0000256" key="1">
    <source>
        <dbReference type="SAM" id="MobiDB-lite"/>
    </source>
</evidence>
<comment type="caution">
    <text evidence="2">The sequence shown here is derived from an EMBL/GenBank/DDBJ whole genome shotgun (WGS) entry which is preliminary data.</text>
</comment>
<proteinExistence type="predicted"/>
<evidence type="ECO:0000313" key="3">
    <source>
        <dbReference type="Proteomes" id="UP000031599"/>
    </source>
</evidence>
<dbReference type="EMBL" id="JMCC02000050">
    <property type="protein sequence ID" value="KIG15603.1"/>
    <property type="molecule type" value="Genomic_DNA"/>
</dbReference>
<organism evidence="2 3">
    <name type="scientific">Enhygromyxa salina</name>
    <dbReference type="NCBI Taxonomy" id="215803"/>
    <lineage>
        <taxon>Bacteria</taxon>
        <taxon>Pseudomonadati</taxon>
        <taxon>Myxococcota</taxon>
        <taxon>Polyangia</taxon>
        <taxon>Nannocystales</taxon>
        <taxon>Nannocystaceae</taxon>
        <taxon>Enhygromyxa</taxon>
    </lineage>
</organism>
<accession>A0A0C1ZX12</accession>
<reference evidence="2 3" key="1">
    <citation type="submission" date="2014-12" db="EMBL/GenBank/DDBJ databases">
        <title>Genome assembly of Enhygromyxa salina DSM 15201.</title>
        <authorList>
            <person name="Sharma G."/>
            <person name="Subramanian S."/>
        </authorList>
    </citation>
    <scope>NUCLEOTIDE SEQUENCE [LARGE SCALE GENOMIC DNA]</scope>
    <source>
        <strain evidence="2 3">DSM 15201</strain>
    </source>
</reference>